<proteinExistence type="predicted"/>
<dbReference type="GO" id="GO:0016987">
    <property type="term" value="F:sigma factor activity"/>
    <property type="evidence" value="ECO:0007669"/>
    <property type="project" value="UniProtKB-KW"/>
</dbReference>
<keyword evidence="7" id="KW-1185">Reference proteome</keyword>
<dbReference type="CDD" id="cd06171">
    <property type="entry name" value="Sigma70_r4"/>
    <property type="match status" value="1"/>
</dbReference>
<dbReference type="Pfam" id="PF04542">
    <property type="entry name" value="Sigma70_r2"/>
    <property type="match status" value="1"/>
</dbReference>
<dbReference type="NCBIfam" id="TIGR02937">
    <property type="entry name" value="sigma70-ECF"/>
    <property type="match status" value="1"/>
</dbReference>
<gene>
    <name evidence="6" type="ordered locus">Bint_1341</name>
</gene>
<keyword evidence="4" id="KW-0804">Transcription</keyword>
<keyword evidence="3" id="KW-0238">DNA-binding</keyword>
<dbReference type="InterPro" id="IPR007624">
    <property type="entry name" value="RNA_pol_sigma70_r3"/>
</dbReference>
<reference evidence="6 7" key="1">
    <citation type="journal article" date="2011" name="BMC Genomics">
        <title>Complete genome sequence of Brachyspira intermedia reveals unique genomic features in Brachyspira species and phage-mediated horizontal gene transfer.</title>
        <authorList>
            <person name="Hafstrom T."/>
            <person name="Jansson D.S."/>
            <person name="Segerman B."/>
        </authorList>
    </citation>
    <scope>NUCLEOTIDE SEQUENCE [LARGE SCALE GENOMIC DNA]</scope>
    <source>
        <strain evidence="7">ATCC 51140 / PWS/A</strain>
    </source>
</reference>
<dbReference type="Proteomes" id="UP000008522">
    <property type="component" value="Chromosome"/>
</dbReference>
<dbReference type="PRINTS" id="PR00046">
    <property type="entry name" value="SIGMA70FCT"/>
</dbReference>
<dbReference type="PIRSF" id="PIRSF000770">
    <property type="entry name" value="RNA_pol_sigma-SigE/K"/>
    <property type="match status" value="1"/>
</dbReference>
<dbReference type="InterPro" id="IPR007627">
    <property type="entry name" value="RNA_pol_sigma70_r2"/>
</dbReference>
<dbReference type="SUPFAM" id="SSF88659">
    <property type="entry name" value="Sigma3 and sigma4 domains of RNA polymerase sigma factors"/>
    <property type="match status" value="2"/>
</dbReference>
<dbReference type="InterPro" id="IPR007630">
    <property type="entry name" value="RNA_pol_sigma70_r4"/>
</dbReference>
<dbReference type="InterPro" id="IPR013324">
    <property type="entry name" value="RNA_pol_sigma_r3/r4-like"/>
</dbReference>
<protein>
    <submittedName>
        <fullName evidence="6">RNA polymerase sigma factor WhiG</fullName>
    </submittedName>
</protein>
<name>G0EP90_BRAIP</name>
<dbReference type="GO" id="GO:0003677">
    <property type="term" value="F:DNA binding"/>
    <property type="evidence" value="ECO:0007669"/>
    <property type="project" value="UniProtKB-KW"/>
</dbReference>
<dbReference type="GO" id="GO:0003899">
    <property type="term" value="F:DNA-directed RNA polymerase activity"/>
    <property type="evidence" value="ECO:0007669"/>
    <property type="project" value="InterPro"/>
</dbReference>
<dbReference type="SUPFAM" id="SSF88946">
    <property type="entry name" value="Sigma2 domain of RNA polymerase sigma factors"/>
    <property type="match status" value="1"/>
</dbReference>
<organism evidence="6 7">
    <name type="scientific">Brachyspira intermedia (strain ATCC 51140 / PWS/A)</name>
    <name type="common">Serpulina intermedia</name>
    <dbReference type="NCBI Taxonomy" id="1045858"/>
    <lineage>
        <taxon>Bacteria</taxon>
        <taxon>Pseudomonadati</taxon>
        <taxon>Spirochaetota</taxon>
        <taxon>Spirochaetia</taxon>
        <taxon>Brachyspirales</taxon>
        <taxon>Brachyspiraceae</taxon>
        <taxon>Brachyspira</taxon>
    </lineage>
</organism>
<dbReference type="Pfam" id="PF04539">
    <property type="entry name" value="Sigma70_r3"/>
    <property type="match status" value="1"/>
</dbReference>
<evidence type="ECO:0000259" key="5">
    <source>
        <dbReference type="PROSITE" id="PS00716"/>
    </source>
</evidence>
<evidence type="ECO:0000313" key="6">
    <source>
        <dbReference type="EMBL" id="AEM21960.1"/>
    </source>
</evidence>
<sequence>MNIMKMNKKDKDKIPNITNENEQEYWLEFKKTLSPYIREALIIKYSPLVKYVASKISVNMGSHKHIEFQDLVGFGSFGLMDAIDKYNPNRDIKFKTYAVTRIRGAIYDELRKLDYLPRSIRKDVKEIEKAREILEARLSRNIKPQEIADMLGIPISKYNETMKRYIEASPTSLSDVWYVGDDSDEISVIDTLKSNDKTNPEYLAEREDVKNKIIAALKKLPEKEQQVLILYYYDDLTLKEIGKVLDVSESRISQLHTKAIQQLRYSLSEIKKQLL</sequence>
<dbReference type="NCBIfam" id="NF005413">
    <property type="entry name" value="PRK06986.1"/>
    <property type="match status" value="1"/>
</dbReference>
<dbReference type="AlphaFoldDB" id="G0EP90"/>
<evidence type="ECO:0000256" key="3">
    <source>
        <dbReference type="ARBA" id="ARBA00023125"/>
    </source>
</evidence>
<dbReference type="Gene3D" id="1.20.140.160">
    <property type="match status" value="1"/>
</dbReference>
<evidence type="ECO:0000313" key="7">
    <source>
        <dbReference type="Proteomes" id="UP000008522"/>
    </source>
</evidence>
<dbReference type="InterPro" id="IPR013325">
    <property type="entry name" value="RNA_pol_sigma_r2"/>
</dbReference>
<dbReference type="NCBIfam" id="TIGR02479">
    <property type="entry name" value="FliA_WhiG"/>
    <property type="match status" value="1"/>
</dbReference>
<accession>G0EP90</accession>
<dbReference type="EMBL" id="CP002874">
    <property type="protein sequence ID" value="AEM21960.1"/>
    <property type="molecule type" value="Genomic_DNA"/>
</dbReference>
<dbReference type="PANTHER" id="PTHR30385:SF7">
    <property type="entry name" value="RNA POLYMERASE SIGMA FACTOR FLIA"/>
    <property type="match status" value="1"/>
</dbReference>
<dbReference type="eggNOG" id="COG1191">
    <property type="taxonomic scope" value="Bacteria"/>
</dbReference>
<dbReference type="Pfam" id="PF04545">
    <property type="entry name" value="Sigma70_r4"/>
    <property type="match status" value="1"/>
</dbReference>
<dbReference type="InterPro" id="IPR014284">
    <property type="entry name" value="RNA_pol_sigma-70_dom"/>
</dbReference>
<dbReference type="PROSITE" id="PS00716">
    <property type="entry name" value="SIGMA70_2"/>
    <property type="match status" value="1"/>
</dbReference>
<dbReference type="GO" id="GO:0006352">
    <property type="term" value="P:DNA-templated transcription initiation"/>
    <property type="evidence" value="ECO:0007669"/>
    <property type="project" value="InterPro"/>
</dbReference>
<dbReference type="KEGG" id="bip:Bint_1341"/>
<keyword evidence="1" id="KW-0805">Transcription regulation</keyword>
<evidence type="ECO:0000256" key="1">
    <source>
        <dbReference type="ARBA" id="ARBA00023015"/>
    </source>
</evidence>
<evidence type="ECO:0000256" key="2">
    <source>
        <dbReference type="ARBA" id="ARBA00023082"/>
    </source>
</evidence>
<dbReference type="InterPro" id="IPR000943">
    <property type="entry name" value="RNA_pol_sigma70"/>
</dbReference>
<feature type="domain" description="RNA polymerase sigma-70" evidence="5">
    <location>
        <begin position="237"/>
        <end position="263"/>
    </location>
</feature>
<keyword evidence="2" id="KW-0731">Sigma factor</keyword>
<evidence type="ECO:0000256" key="4">
    <source>
        <dbReference type="ARBA" id="ARBA00023163"/>
    </source>
</evidence>
<dbReference type="NCBIfam" id="NF004935">
    <property type="entry name" value="PRK06288.1"/>
    <property type="match status" value="1"/>
</dbReference>
<dbReference type="PANTHER" id="PTHR30385">
    <property type="entry name" value="SIGMA FACTOR F FLAGELLAR"/>
    <property type="match status" value="1"/>
</dbReference>
<dbReference type="HOGENOM" id="CLU_014793_8_1_12"/>
<dbReference type="PATRIC" id="fig|1045858.4.peg.1340"/>
<dbReference type="InterPro" id="IPR012845">
    <property type="entry name" value="RNA_pol_sigma_FliA_WhiG"/>
</dbReference>
<dbReference type="Gene3D" id="1.10.1740.10">
    <property type="match status" value="1"/>
</dbReference>